<evidence type="ECO:0000313" key="2">
    <source>
        <dbReference type="EMBL" id="OPH59346.1"/>
    </source>
</evidence>
<keyword evidence="3" id="KW-1185">Reference proteome</keyword>
<protein>
    <submittedName>
        <fullName evidence="2">Uncharacterized protein</fullName>
    </submittedName>
</protein>
<proteinExistence type="predicted"/>
<dbReference type="RefSeq" id="WP_079410907.1">
    <property type="nucleotide sequence ID" value="NZ_MBTG01000007.1"/>
</dbReference>
<accession>A0A1V4HND4</accession>
<gene>
    <name evidence="2" type="ORF">BC351_20775</name>
</gene>
<feature type="region of interest" description="Disordered" evidence="1">
    <location>
        <begin position="53"/>
        <end position="94"/>
    </location>
</feature>
<evidence type="ECO:0000313" key="3">
    <source>
        <dbReference type="Proteomes" id="UP000190626"/>
    </source>
</evidence>
<name>A0A1V4HND4_9BACL</name>
<reference evidence="3" key="1">
    <citation type="submission" date="2016-07" db="EMBL/GenBank/DDBJ databases">
        <authorList>
            <person name="Florea S."/>
            <person name="Webb J.S."/>
            <person name="Jaromczyk J."/>
            <person name="Schardl C.L."/>
        </authorList>
    </citation>
    <scope>NUCLEOTIDE SEQUENCE [LARGE SCALE GENOMIC DNA]</scope>
    <source>
        <strain evidence="3">CY1</strain>
    </source>
</reference>
<comment type="caution">
    <text evidence="2">The sequence shown here is derived from an EMBL/GenBank/DDBJ whole genome shotgun (WGS) entry which is preliminary data.</text>
</comment>
<sequence>MEGDGKTRNSVCCRGALVIVTEGCTSKLVKEGADTTAALATTASNISILAPMSAASPAEPPTKSPVSAYKPASAIEMPRVPPSPTASASYGYRA</sequence>
<dbReference type="Proteomes" id="UP000190626">
    <property type="component" value="Unassembled WGS sequence"/>
</dbReference>
<dbReference type="EMBL" id="MBTG01000007">
    <property type="protein sequence ID" value="OPH59346.1"/>
    <property type="molecule type" value="Genomic_DNA"/>
</dbReference>
<organism evidence="2 3">
    <name type="scientific">Paenibacillus ferrarius</name>
    <dbReference type="NCBI Taxonomy" id="1469647"/>
    <lineage>
        <taxon>Bacteria</taxon>
        <taxon>Bacillati</taxon>
        <taxon>Bacillota</taxon>
        <taxon>Bacilli</taxon>
        <taxon>Bacillales</taxon>
        <taxon>Paenibacillaceae</taxon>
        <taxon>Paenibacillus</taxon>
    </lineage>
</organism>
<evidence type="ECO:0000256" key="1">
    <source>
        <dbReference type="SAM" id="MobiDB-lite"/>
    </source>
</evidence>
<dbReference type="AlphaFoldDB" id="A0A1V4HND4"/>